<feature type="transmembrane region" description="Helical" evidence="3">
    <location>
        <begin position="111"/>
        <end position="130"/>
    </location>
</feature>
<dbReference type="Pfam" id="PF07690">
    <property type="entry name" value="MFS_1"/>
    <property type="match status" value="1"/>
</dbReference>
<keyword evidence="6" id="KW-1185">Reference proteome</keyword>
<dbReference type="Gene3D" id="1.20.1250.20">
    <property type="entry name" value="MFS general substrate transporter like domains"/>
    <property type="match status" value="2"/>
</dbReference>
<dbReference type="GeneID" id="36588931"/>
<evidence type="ECO:0000313" key="6">
    <source>
        <dbReference type="Proteomes" id="UP000235371"/>
    </source>
</evidence>
<dbReference type="Proteomes" id="UP000235371">
    <property type="component" value="Unassembled WGS sequence"/>
</dbReference>
<gene>
    <name evidence="5" type="ORF">K444DRAFT_616085</name>
</gene>
<dbReference type="InterPro" id="IPR011701">
    <property type="entry name" value="MFS"/>
</dbReference>
<feature type="transmembrane region" description="Helical" evidence="3">
    <location>
        <begin position="136"/>
        <end position="156"/>
    </location>
</feature>
<dbReference type="InterPro" id="IPR020846">
    <property type="entry name" value="MFS_dom"/>
</dbReference>
<evidence type="ECO:0000256" key="2">
    <source>
        <dbReference type="ARBA" id="ARBA00006727"/>
    </source>
</evidence>
<feature type="transmembrane region" description="Helical" evidence="3">
    <location>
        <begin position="328"/>
        <end position="352"/>
    </location>
</feature>
<evidence type="ECO:0000259" key="4">
    <source>
        <dbReference type="PROSITE" id="PS50850"/>
    </source>
</evidence>
<feature type="domain" description="Major facilitator superfamily (MFS) profile" evidence="4">
    <location>
        <begin position="239"/>
        <end position="434"/>
    </location>
</feature>
<dbReference type="GO" id="GO:0016020">
    <property type="term" value="C:membrane"/>
    <property type="evidence" value="ECO:0007669"/>
    <property type="project" value="UniProtKB-SubCell"/>
</dbReference>
<keyword evidence="3" id="KW-0812">Transmembrane</keyword>
<feature type="transmembrane region" description="Helical" evidence="3">
    <location>
        <begin position="168"/>
        <end position="189"/>
    </location>
</feature>
<sequence length="434" mass="47665">MRTEGLQQPRDVSDTILTRELSFEEIQELPPDGGYGWVCVACCFTINAFTWGVLSSYGVYLAYYLQNNIFPDGTSFDFALIGGLNFSMAMIVSPLATALTRRYGVHLPMALGILCQTSGFISASFARLIWQLYLSQGVLVGFGIGLTWIPSIAVLPQWFQKRRSMANGICSAGSGIGGLMFSFAVRAILSNVSLAWALRICGLVSGFMNILATFAIRSRNHIVQPRLHPFDVRLFRRYEVLLALAWGFVSMFGYVILLFSLSDFARSIGLGSGQAAAITALLNLGTAIGRPVVGVMSDKFGRIETAGSVTFLCFVSVFAIWVPATSYGATICFAIINGGILGVFWMTIAPVSAEVVGLKELPSMLSLAWMMVVLPCTFSEVIALKLRRVNASREFLYAQIFCGLAYLVASFFAFELWRVHRKKTHARLLDRRGD</sequence>
<dbReference type="SUPFAM" id="SSF103473">
    <property type="entry name" value="MFS general substrate transporter"/>
    <property type="match status" value="1"/>
</dbReference>
<feature type="transmembrane region" description="Helical" evidence="3">
    <location>
        <begin position="238"/>
        <end position="261"/>
    </location>
</feature>
<feature type="transmembrane region" description="Helical" evidence="3">
    <location>
        <begin position="364"/>
        <end position="384"/>
    </location>
</feature>
<evidence type="ECO:0000256" key="3">
    <source>
        <dbReference type="SAM" id="Phobius"/>
    </source>
</evidence>
<dbReference type="AlphaFoldDB" id="A0A2J6SZU7"/>
<reference evidence="5 6" key="1">
    <citation type="submission" date="2016-04" db="EMBL/GenBank/DDBJ databases">
        <title>A degradative enzymes factory behind the ericoid mycorrhizal symbiosis.</title>
        <authorList>
            <consortium name="DOE Joint Genome Institute"/>
            <person name="Martino E."/>
            <person name="Morin E."/>
            <person name="Grelet G."/>
            <person name="Kuo A."/>
            <person name="Kohler A."/>
            <person name="Daghino S."/>
            <person name="Barry K."/>
            <person name="Choi C."/>
            <person name="Cichocki N."/>
            <person name="Clum A."/>
            <person name="Copeland A."/>
            <person name="Hainaut M."/>
            <person name="Haridas S."/>
            <person name="Labutti K."/>
            <person name="Lindquist E."/>
            <person name="Lipzen A."/>
            <person name="Khouja H.-R."/>
            <person name="Murat C."/>
            <person name="Ohm R."/>
            <person name="Olson A."/>
            <person name="Spatafora J."/>
            <person name="Veneault-Fourrey C."/>
            <person name="Henrissat B."/>
            <person name="Grigoriev I."/>
            <person name="Martin F."/>
            <person name="Perotto S."/>
        </authorList>
    </citation>
    <scope>NUCLEOTIDE SEQUENCE [LARGE SCALE GENOMIC DNA]</scope>
    <source>
        <strain evidence="5 6">E</strain>
    </source>
</reference>
<dbReference type="FunCoup" id="A0A2J6SZU7">
    <property type="interactions" value="148"/>
</dbReference>
<accession>A0A2J6SZU7</accession>
<comment type="similarity">
    <text evidence="2">Belongs to the major facilitator superfamily. Monocarboxylate porter (TC 2.A.1.13) family.</text>
</comment>
<dbReference type="InterPro" id="IPR036259">
    <property type="entry name" value="MFS_trans_sf"/>
</dbReference>
<feature type="transmembrane region" description="Helical" evidence="3">
    <location>
        <begin position="195"/>
        <end position="217"/>
    </location>
</feature>
<dbReference type="PANTHER" id="PTHR11360">
    <property type="entry name" value="MONOCARBOXYLATE TRANSPORTER"/>
    <property type="match status" value="1"/>
</dbReference>
<dbReference type="InterPro" id="IPR050327">
    <property type="entry name" value="Proton-linked_MCT"/>
</dbReference>
<dbReference type="GO" id="GO:0022857">
    <property type="term" value="F:transmembrane transporter activity"/>
    <property type="evidence" value="ECO:0007669"/>
    <property type="project" value="InterPro"/>
</dbReference>
<feature type="transmembrane region" description="Helical" evidence="3">
    <location>
        <begin position="35"/>
        <end position="58"/>
    </location>
</feature>
<dbReference type="PANTHER" id="PTHR11360:SF315">
    <property type="entry name" value="TRANSPORTER MCH2-RELATED"/>
    <property type="match status" value="1"/>
</dbReference>
<evidence type="ECO:0000256" key="1">
    <source>
        <dbReference type="ARBA" id="ARBA00004141"/>
    </source>
</evidence>
<dbReference type="InParanoid" id="A0A2J6SZU7"/>
<comment type="subcellular location">
    <subcellularLocation>
        <location evidence="1">Membrane</location>
        <topology evidence="1">Multi-pass membrane protein</topology>
    </subcellularLocation>
</comment>
<dbReference type="PROSITE" id="PS50850">
    <property type="entry name" value="MFS"/>
    <property type="match status" value="1"/>
</dbReference>
<proteinExistence type="inferred from homology"/>
<evidence type="ECO:0000313" key="5">
    <source>
        <dbReference type="EMBL" id="PMD56279.1"/>
    </source>
</evidence>
<feature type="transmembrane region" description="Helical" evidence="3">
    <location>
        <begin position="78"/>
        <end position="99"/>
    </location>
</feature>
<protein>
    <submittedName>
        <fullName evidence="5">Major facilitator superfamily protein</fullName>
    </submittedName>
</protein>
<feature type="transmembrane region" description="Helical" evidence="3">
    <location>
        <begin position="396"/>
        <end position="417"/>
    </location>
</feature>
<keyword evidence="3" id="KW-1133">Transmembrane helix</keyword>
<dbReference type="OrthoDB" id="2213137at2759"/>
<keyword evidence="3" id="KW-0472">Membrane</keyword>
<name>A0A2J6SZU7_9HELO</name>
<dbReference type="EMBL" id="KZ613848">
    <property type="protein sequence ID" value="PMD56279.1"/>
    <property type="molecule type" value="Genomic_DNA"/>
</dbReference>
<dbReference type="RefSeq" id="XP_024733183.1">
    <property type="nucleotide sequence ID" value="XM_024880854.1"/>
</dbReference>
<feature type="transmembrane region" description="Helical" evidence="3">
    <location>
        <begin position="305"/>
        <end position="322"/>
    </location>
</feature>
<organism evidence="5 6">
    <name type="scientific">Hyaloscypha bicolor E</name>
    <dbReference type="NCBI Taxonomy" id="1095630"/>
    <lineage>
        <taxon>Eukaryota</taxon>
        <taxon>Fungi</taxon>
        <taxon>Dikarya</taxon>
        <taxon>Ascomycota</taxon>
        <taxon>Pezizomycotina</taxon>
        <taxon>Leotiomycetes</taxon>
        <taxon>Helotiales</taxon>
        <taxon>Hyaloscyphaceae</taxon>
        <taxon>Hyaloscypha</taxon>
        <taxon>Hyaloscypha bicolor</taxon>
    </lineage>
</organism>